<keyword evidence="2" id="KW-1185">Reference proteome</keyword>
<organism evidence="1 2">
    <name type="scientific">[Myrmecia] bisecta</name>
    <dbReference type="NCBI Taxonomy" id="41462"/>
    <lineage>
        <taxon>Eukaryota</taxon>
        <taxon>Viridiplantae</taxon>
        <taxon>Chlorophyta</taxon>
        <taxon>core chlorophytes</taxon>
        <taxon>Trebouxiophyceae</taxon>
        <taxon>Trebouxiales</taxon>
        <taxon>Trebouxiaceae</taxon>
        <taxon>Myrmecia</taxon>
    </lineage>
</organism>
<accession>A0AAW1PVV5</accession>
<evidence type="ECO:0000313" key="2">
    <source>
        <dbReference type="Proteomes" id="UP001489004"/>
    </source>
</evidence>
<dbReference type="EMBL" id="JALJOR010000004">
    <property type="protein sequence ID" value="KAK9817841.1"/>
    <property type="molecule type" value="Genomic_DNA"/>
</dbReference>
<sequence length="74" mass="7818">MLKHWRGHRIAKVTQLSSQCAARFGRGGFPVAFAKDLTSALGGSQPAATPPGQVGSFWGAARHEALLRMLLGST</sequence>
<evidence type="ECO:0000313" key="1">
    <source>
        <dbReference type="EMBL" id="KAK9817841.1"/>
    </source>
</evidence>
<reference evidence="1 2" key="1">
    <citation type="journal article" date="2024" name="Nat. Commun.">
        <title>Phylogenomics reveals the evolutionary origins of lichenization in chlorophyte algae.</title>
        <authorList>
            <person name="Puginier C."/>
            <person name="Libourel C."/>
            <person name="Otte J."/>
            <person name="Skaloud P."/>
            <person name="Haon M."/>
            <person name="Grisel S."/>
            <person name="Petersen M."/>
            <person name="Berrin J.G."/>
            <person name="Delaux P.M."/>
            <person name="Dal Grande F."/>
            <person name="Keller J."/>
        </authorList>
    </citation>
    <scope>NUCLEOTIDE SEQUENCE [LARGE SCALE GENOMIC DNA]</scope>
    <source>
        <strain evidence="1 2">SAG 2043</strain>
    </source>
</reference>
<dbReference type="Proteomes" id="UP001489004">
    <property type="component" value="Unassembled WGS sequence"/>
</dbReference>
<gene>
    <name evidence="1" type="ORF">WJX72_002920</name>
</gene>
<dbReference type="AlphaFoldDB" id="A0AAW1PVV5"/>
<name>A0AAW1PVV5_9CHLO</name>
<protein>
    <submittedName>
        <fullName evidence="1">Uncharacterized protein</fullName>
    </submittedName>
</protein>
<comment type="caution">
    <text evidence="1">The sequence shown here is derived from an EMBL/GenBank/DDBJ whole genome shotgun (WGS) entry which is preliminary data.</text>
</comment>
<proteinExistence type="predicted"/>